<organism evidence="2 3">
    <name type="scientific">Furfurilactobacillus curtus</name>
    <dbReference type="NCBI Taxonomy" id="1746200"/>
    <lineage>
        <taxon>Bacteria</taxon>
        <taxon>Bacillati</taxon>
        <taxon>Bacillota</taxon>
        <taxon>Bacilli</taxon>
        <taxon>Lactobacillales</taxon>
        <taxon>Lactobacillaceae</taxon>
        <taxon>Furfurilactobacillus</taxon>
    </lineage>
</organism>
<dbReference type="Pfam" id="PF10651">
    <property type="entry name" value="BppU_N"/>
    <property type="match status" value="1"/>
</dbReference>
<evidence type="ECO:0000259" key="1">
    <source>
        <dbReference type="Pfam" id="PF10651"/>
    </source>
</evidence>
<accession>A0ABQ5JQH3</accession>
<evidence type="ECO:0000313" key="2">
    <source>
        <dbReference type="EMBL" id="GKT04763.1"/>
    </source>
</evidence>
<reference evidence="2 3" key="1">
    <citation type="submission" date="2022-03" db="EMBL/GenBank/DDBJ databases">
        <title>Draft genome sequence of Furfurilactobacillus curtus JCM 31185.</title>
        <authorList>
            <person name="Suzuki S."/>
            <person name="Endo A."/>
            <person name="Kajikawa A."/>
        </authorList>
    </citation>
    <scope>NUCLEOTIDE SEQUENCE [LARGE SCALE GENOMIC DNA]</scope>
    <source>
        <strain evidence="2 3">JCM 31185</strain>
    </source>
</reference>
<comment type="caution">
    <text evidence="2">The sequence shown here is derived from an EMBL/GenBank/DDBJ whole genome shotgun (WGS) entry which is preliminary data.</text>
</comment>
<dbReference type="Proteomes" id="UP001628078">
    <property type="component" value="Unassembled WGS sequence"/>
</dbReference>
<proteinExistence type="predicted"/>
<evidence type="ECO:0000313" key="3">
    <source>
        <dbReference type="Proteomes" id="UP001628078"/>
    </source>
</evidence>
<keyword evidence="3" id="KW-1185">Reference proteome</keyword>
<dbReference type="RefSeq" id="WP_407881964.1">
    <property type="nucleotide sequence ID" value="NZ_BQXO01000001.1"/>
</dbReference>
<dbReference type="EMBL" id="BQXO01000001">
    <property type="protein sequence ID" value="GKT04763.1"/>
    <property type="molecule type" value="Genomic_DNA"/>
</dbReference>
<sequence length="352" mass="37495">MSDNQGRTLMDTVWSGQYETVNMTLGDGGTAYTIKQFNGRQGDNGRTAMLRLVKQSQTGLIPYNLTGLRPRIKVLDAQGTVKQFGDDYSLVSNQLGLVTITVPGQVYEAAGQVLNAFLDLIDDNGTVISSVPIVFNVDTDDTKLTQTSSQTYLQTVDEIIAQVQAGVTPLKTEMDALQQAISTGQTSIQEVLNDIANKKVALLNGGNNFTGVQHADDFTTGAGSFNAIAALSKGIGTVERFNVDLTGGATGTGAFFQVDLGAAYLVAFYAWAIWPNGTEKLGVYQVANVPTGVIPFHPGDLLINDMGHIGDTIVMFFVPQGDHADRITVHSAGEAQAANAGCDINFSYLVNK</sequence>
<name>A0ABQ5JQH3_9LACO</name>
<dbReference type="InterPro" id="IPR018913">
    <property type="entry name" value="BppU_N"/>
</dbReference>
<protein>
    <recommendedName>
        <fullName evidence="1">BppU N-terminal domain-containing protein</fullName>
    </recommendedName>
</protein>
<feature type="domain" description="BppU N-terminal" evidence="1">
    <location>
        <begin position="61"/>
        <end position="164"/>
    </location>
</feature>
<gene>
    <name evidence="2" type="ORF">JCM31185_00520</name>
</gene>